<proteinExistence type="predicted"/>
<evidence type="ECO:0000256" key="1">
    <source>
        <dbReference type="SAM" id="MobiDB-lite"/>
    </source>
</evidence>
<accession>A0ABR1UZW2</accession>
<feature type="compositionally biased region" description="Basic residues" evidence="1">
    <location>
        <begin position="115"/>
        <end position="124"/>
    </location>
</feature>
<dbReference type="Proteomes" id="UP001480595">
    <property type="component" value="Unassembled WGS sequence"/>
</dbReference>
<dbReference type="RefSeq" id="XP_066715454.1">
    <property type="nucleotide sequence ID" value="XM_066858512.1"/>
</dbReference>
<protein>
    <submittedName>
        <fullName evidence="2">Uncharacterized protein</fullName>
    </submittedName>
</protein>
<evidence type="ECO:0000313" key="2">
    <source>
        <dbReference type="EMBL" id="KAK8064465.1"/>
    </source>
</evidence>
<comment type="caution">
    <text evidence="2">The sequence shown here is derived from an EMBL/GenBank/DDBJ whole genome shotgun (WGS) entry which is preliminary data.</text>
</comment>
<gene>
    <name evidence="2" type="ORF">PG994_007103</name>
</gene>
<feature type="compositionally biased region" description="Basic and acidic residues" evidence="1">
    <location>
        <begin position="71"/>
        <end position="84"/>
    </location>
</feature>
<name>A0ABR1UZW2_9PEZI</name>
<feature type="region of interest" description="Disordered" evidence="1">
    <location>
        <begin position="70"/>
        <end position="124"/>
    </location>
</feature>
<reference evidence="2 3" key="1">
    <citation type="submission" date="2023-01" db="EMBL/GenBank/DDBJ databases">
        <title>Analysis of 21 Apiospora genomes using comparative genomics revels a genus with tremendous synthesis potential of carbohydrate active enzymes and secondary metabolites.</title>
        <authorList>
            <person name="Sorensen T."/>
        </authorList>
    </citation>
    <scope>NUCLEOTIDE SEQUENCE [LARGE SCALE GENOMIC DNA]</scope>
    <source>
        <strain evidence="2 3">CBS 135458</strain>
    </source>
</reference>
<keyword evidence="3" id="KW-1185">Reference proteome</keyword>
<organism evidence="2 3">
    <name type="scientific">Apiospora phragmitis</name>
    <dbReference type="NCBI Taxonomy" id="2905665"/>
    <lineage>
        <taxon>Eukaryota</taxon>
        <taxon>Fungi</taxon>
        <taxon>Dikarya</taxon>
        <taxon>Ascomycota</taxon>
        <taxon>Pezizomycotina</taxon>
        <taxon>Sordariomycetes</taxon>
        <taxon>Xylariomycetidae</taxon>
        <taxon>Amphisphaeriales</taxon>
        <taxon>Apiosporaceae</taxon>
        <taxon>Apiospora</taxon>
    </lineage>
</organism>
<sequence>MDQGETCETGLQEYDSKELEDMKPYHYKRIQGGKKRIRLIKLKTGHTDNREIVCEFYEAEYDTLFHIPKKISHDREAREPPKNTEDEDAQTAPLPEDHQDDAGVDGVGVGEKEAARKRRSCCSS</sequence>
<evidence type="ECO:0000313" key="3">
    <source>
        <dbReference type="Proteomes" id="UP001480595"/>
    </source>
</evidence>
<dbReference type="EMBL" id="JAQQWL010000007">
    <property type="protein sequence ID" value="KAK8064465.1"/>
    <property type="molecule type" value="Genomic_DNA"/>
</dbReference>
<dbReference type="GeneID" id="92091575"/>